<name>A0ABR4JZK3_9EURO</name>
<dbReference type="EMBL" id="JBFXLU010000071">
    <property type="protein sequence ID" value="KAL2845498.1"/>
    <property type="molecule type" value="Genomic_DNA"/>
</dbReference>
<reference evidence="1 2" key="1">
    <citation type="submission" date="2024-07" db="EMBL/GenBank/DDBJ databases">
        <title>Section-level genome sequencing and comparative genomics of Aspergillus sections Usti and Cavernicolus.</title>
        <authorList>
            <consortium name="Lawrence Berkeley National Laboratory"/>
            <person name="Nybo J.L."/>
            <person name="Vesth T.C."/>
            <person name="Theobald S."/>
            <person name="Frisvad J.C."/>
            <person name="Larsen T.O."/>
            <person name="Kjaerboelling I."/>
            <person name="Rothschild-Mancinelli K."/>
            <person name="Lyhne E.K."/>
            <person name="Kogle M.E."/>
            <person name="Barry K."/>
            <person name="Clum A."/>
            <person name="Na H."/>
            <person name="Ledsgaard L."/>
            <person name="Lin J."/>
            <person name="Lipzen A."/>
            <person name="Kuo A."/>
            <person name="Riley R."/>
            <person name="Mondo S."/>
            <person name="Labutti K."/>
            <person name="Haridas S."/>
            <person name="Pangalinan J."/>
            <person name="Salamov A.A."/>
            <person name="Simmons B.A."/>
            <person name="Magnuson J.K."/>
            <person name="Chen J."/>
            <person name="Drula E."/>
            <person name="Henrissat B."/>
            <person name="Wiebenga A."/>
            <person name="Lubbers R.J."/>
            <person name="Gomes A.C."/>
            <person name="Makela M.R."/>
            <person name="Stajich J."/>
            <person name="Grigoriev I.V."/>
            <person name="Mortensen U.H."/>
            <person name="De Vries R.P."/>
            <person name="Baker S.E."/>
            <person name="Andersen M.R."/>
        </authorList>
    </citation>
    <scope>NUCLEOTIDE SEQUENCE [LARGE SCALE GENOMIC DNA]</scope>
    <source>
        <strain evidence="1 2">CBS 123904</strain>
    </source>
</reference>
<comment type="caution">
    <text evidence="1">The sequence shown here is derived from an EMBL/GenBank/DDBJ whole genome shotgun (WGS) entry which is preliminary data.</text>
</comment>
<proteinExistence type="predicted"/>
<sequence length="78" mass="8791">MLTVLKRLVSYYVLNWKREVNVVLHHGTSPHRLAASVPQAVIPTPSTKAEPSPKLKANLIQLQRCWGAYFTFIDSCIS</sequence>
<organism evidence="1 2">
    <name type="scientific">Aspergillus pseudoustus</name>
    <dbReference type="NCBI Taxonomy" id="1810923"/>
    <lineage>
        <taxon>Eukaryota</taxon>
        <taxon>Fungi</taxon>
        <taxon>Dikarya</taxon>
        <taxon>Ascomycota</taxon>
        <taxon>Pezizomycotina</taxon>
        <taxon>Eurotiomycetes</taxon>
        <taxon>Eurotiomycetidae</taxon>
        <taxon>Eurotiales</taxon>
        <taxon>Aspergillaceae</taxon>
        <taxon>Aspergillus</taxon>
        <taxon>Aspergillus subgen. Nidulantes</taxon>
    </lineage>
</organism>
<protein>
    <submittedName>
        <fullName evidence="1">Uncharacterized protein</fullName>
    </submittedName>
</protein>
<evidence type="ECO:0000313" key="2">
    <source>
        <dbReference type="Proteomes" id="UP001610446"/>
    </source>
</evidence>
<evidence type="ECO:0000313" key="1">
    <source>
        <dbReference type="EMBL" id="KAL2845498.1"/>
    </source>
</evidence>
<keyword evidence="2" id="KW-1185">Reference proteome</keyword>
<accession>A0ABR4JZK3</accession>
<gene>
    <name evidence="1" type="ORF">BJY01DRAFT_181623</name>
</gene>
<dbReference type="Proteomes" id="UP001610446">
    <property type="component" value="Unassembled WGS sequence"/>
</dbReference>